<dbReference type="Pfam" id="PF03009">
    <property type="entry name" value="GDPD"/>
    <property type="match status" value="2"/>
</dbReference>
<proteinExistence type="inferred from homology"/>
<feature type="region of interest" description="Disordered" evidence="8">
    <location>
        <begin position="718"/>
        <end position="740"/>
    </location>
</feature>
<feature type="signal peptide" evidence="9">
    <location>
        <begin position="1"/>
        <end position="28"/>
    </location>
</feature>
<keyword evidence="12" id="KW-1185">Reference proteome</keyword>
<feature type="chain" id="PRO_5044010447" description="glycerophosphodiester phosphodiesterase" evidence="9">
    <location>
        <begin position="29"/>
        <end position="765"/>
    </location>
</feature>
<dbReference type="FunFam" id="3.20.20.190:FF:000011">
    <property type="entry name" value="Glycerophosphodiester phosphodiesterase GDPDL3"/>
    <property type="match status" value="1"/>
</dbReference>
<evidence type="ECO:0000256" key="2">
    <source>
        <dbReference type="ARBA" id="ARBA00012247"/>
    </source>
</evidence>
<dbReference type="EC" id="3.1.4.46" evidence="2"/>
<keyword evidence="4" id="KW-0319">Glycerol metabolism</keyword>
<evidence type="ECO:0000256" key="8">
    <source>
        <dbReference type="SAM" id="MobiDB-lite"/>
    </source>
</evidence>
<comment type="similarity">
    <text evidence="1">Belongs to the glycerophosphoryl diester phosphodiesterase family.</text>
</comment>
<dbReference type="CDD" id="cd08604">
    <property type="entry name" value="GDPD_SHV3_repeat_2"/>
    <property type="match status" value="1"/>
</dbReference>
<evidence type="ECO:0000256" key="5">
    <source>
        <dbReference type="ARBA" id="ARBA00022801"/>
    </source>
</evidence>
<dbReference type="PANTHER" id="PTHR43620">
    <property type="entry name" value="GLYCEROPHOSPHORYL DIESTER PHOSPHODIESTERASE"/>
    <property type="match status" value="1"/>
</dbReference>
<name>A0AAV1X734_LUPLU</name>
<dbReference type="GO" id="GO:0006629">
    <property type="term" value="P:lipid metabolic process"/>
    <property type="evidence" value="ECO:0007669"/>
    <property type="project" value="InterPro"/>
</dbReference>
<evidence type="ECO:0000313" key="12">
    <source>
        <dbReference type="Proteomes" id="UP001497480"/>
    </source>
</evidence>
<evidence type="ECO:0000256" key="4">
    <source>
        <dbReference type="ARBA" id="ARBA00022798"/>
    </source>
</evidence>
<evidence type="ECO:0000256" key="1">
    <source>
        <dbReference type="ARBA" id="ARBA00007277"/>
    </source>
</evidence>
<sequence length="765" mass="83024">MWNSRALHHLLLLLLLLHSFFLIASVSAQRSNISNAWKTLSGSPPLVIARGGFSGLFPDSSKSAYNFAIGTSVQDVTLWCDVQLTKDGAGICLPDIKLENATDIAVIFQNKSTNYLVNGIPTNGYFSVDYTLKDLSTVALTQGVFSRTEVFDGTLFAILTVDDLVKELAPPGLWLNVQHDAFYSQHKLSMRNFVLSVSRRVIVSYISSPEVGFLKSITARFNPKTTKLVFRFLGQDDKEPSTNQTYGSLLKNLTLIKTFASGILVPKGYIWPVDASLYLQPHTSLVSDAHKVGLEVFASDFANDVSFSFNYSYDPLAEYLQFIDNGDFSVDGVLSDFPITPSEAVDCFAHLGPNAKKKDNTLIISKYGASGDFPACTDVAYKQAILDGTDVLDCPVQVSKDGVPFCASSIDLIESTSVAQSSFSTLAATIPEIKPTGRGIFSFSLTWDNIKSLTPSILNPFATKYNIFRNPKYKSVGSLLTLSEFLSLTKNQTSLSGIVIIIENAAYLADKQGLGVTDSVIDALSKAGYDKPGAQKVFIQSTNSSVLNKIKEKTNYERVYKIDETVGDAATKAVDDIKRFASSVVVNKNSVFPRNNGFTIGSTNTVSKLKSSNLSVFVETFSNEYVSQAWDFFSDATVEINSFIQGSDIDGIITDFPKTAHRYRTNNCLNLGKNTPPYMLAAQPGGLYGLITESFLPPAMAPLPPLLDSEVVEAPLPPVSKIAPASGPDSGTKPGTQPKGNTQPKVIACFFLSGLAVLVTCLFLL</sequence>
<organism evidence="11 12">
    <name type="scientific">Lupinus luteus</name>
    <name type="common">European yellow lupine</name>
    <dbReference type="NCBI Taxonomy" id="3873"/>
    <lineage>
        <taxon>Eukaryota</taxon>
        <taxon>Viridiplantae</taxon>
        <taxon>Streptophyta</taxon>
        <taxon>Embryophyta</taxon>
        <taxon>Tracheophyta</taxon>
        <taxon>Spermatophyta</taxon>
        <taxon>Magnoliopsida</taxon>
        <taxon>eudicotyledons</taxon>
        <taxon>Gunneridae</taxon>
        <taxon>Pentapetalae</taxon>
        <taxon>rosids</taxon>
        <taxon>fabids</taxon>
        <taxon>Fabales</taxon>
        <taxon>Fabaceae</taxon>
        <taxon>Papilionoideae</taxon>
        <taxon>50 kb inversion clade</taxon>
        <taxon>genistoids sensu lato</taxon>
        <taxon>core genistoids</taxon>
        <taxon>Genisteae</taxon>
        <taxon>Lupinus</taxon>
    </lineage>
</organism>
<evidence type="ECO:0000256" key="6">
    <source>
        <dbReference type="ARBA" id="ARBA00023180"/>
    </source>
</evidence>
<dbReference type="CDD" id="cd08603">
    <property type="entry name" value="GDPD_SHV3_repeat_1"/>
    <property type="match status" value="1"/>
</dbReference>
<evidence type="ECO:0000259" key="10">
    <source>
        <dbReference type="PROSITE" id="PS51704"/>
    </source>
</evidence>
<keyword evidence="6" id="KW-0325">Glycoprotein</keyword>
<dbReference type="GO" id="GO:0008889">
    <property type="term" value="F:glycerophosphodiester phosphodiesterase activity"/>
    <property type="evidence" value="ECO:0007669"/>
    <property type="project" value="UniProtKB-EC"/>
</dbReference>
<dbReference type="SUPFAM" id="SSF51695">
    <property type="entry name" value="PLC-like phosphodiesterases"/>
    <property type="match status" value="2"/>
</dbReference>
<accession>A0AAV1X734</accession>
<evidence type="ECO:0000256" key="9">
    <source>
        <dbReference type="SAM" id="SignalP"/>
    </source>
</evidence>
<evidence type="ECO:0000256" key="7">
    <source>
        <dbReference type="ARBA" id="ARBA00047512"/>
    </source>
</evidence>
<comment type="caution">
    <text evidence="11">The sequence shown here is derived from an EMBL/GenBank/DDBJ whole genome shotgun (WGS) entry which is preliminary data.</text>
</comment>
<keyword evidence="5" id="KW-0378">Hydrolase</keyword>
<dbReference type="GO" id="GO:0006071">
    <property type="term" value="P:glycerol metabolic process"/>
    <property type="evidence" value="ECO:0007669"/>
    <property type="project" value="UniProtKB-KW"/>
</dbReference>
<keyword evidence="3 9" id="KW-0732">Signal</keyword>
<dbReference type="PROSITE" id="PS51704">
    <property type="entry name" value="GP_PDE"/>
    <property type="match status" value="2"/>
</dbReference>
<dbReference type="Proteomes" id="UP001497480">
    <property type="component" value="Unassembled WGS sequence"/>
</dbReference>
<dbReference type="PANTHER" id="PTHR43620:SF7">
    <property type="entry name" value="GLYCEROPHOSPHODIESTER PHOSPHODIESTERASE GDPD5-RELATED"/>
    <property type="match status" value="1"/>
</dbReference>
<dbReference type="InterPro" id="IPR017946">
    <property type="entry name" value="PLC-like_Pdiesterase_TIM-brl"/>
</dbReference>
<feature type="domain" description="GP-PDE" evidence="10">
    <location>
        <begin position="361"/>
        <end position="664"/>
    </location>
</feature>
<dbReference type="Gene3D" id="3.20.20.190">
    <property type="entry name" value="Phosphatidylinositol (PI) phosphodiesterase"/>
    <property type="match status" value="2"/>
</dbReference>
<evidence type="ECO:0000256" key="3">
    <source>
        <dbReference type="ARBA" id="ARBA00022729"/>
    </source>
</evidence>
<reference evidence="11 12" key="1">
    <citation type="submission" date="2024-03" db="EMBL/GenBank/DDBJ databases">
        <authorList>
            <person name="Martinez-Hernandez J."/>
        </authorList>
    </citation>
    <scope>NUCLEOTIDE SEQUENCE [LARGE SCALE GENOMIC DNA]</scope>
</reference>
<feature type="domain" description="GP-PDE" evidence="10">
    <location>
        <begin position="45"/>
        <end position="345"/>
    </location>
</feature>
<dbReference type="AlphaFoldDB" id="A0AAV1X734"/>
<comment type="catalytic activity">
    <reaction evidence="7">
        <text>a sn-glycero-3-phosphodiester + H2O = an alcohol + sn-glycerol 3-phosphate + H(+)</text>
        <dbReference type="Rhea" id="RHEA:12969"/>
        <dbReference type="ChEBI" id="CHEBI:15377"/>
        <dbReference type="ChEBI" id="CHEBI:15378"/>
        <dbReference type="ChEBI" id="CHEBI:30879"/>
        <dbReference type="ChEBI" id="CHEBI:57597"/>
        <dbReference type="ChEBI" id="CHEBI:83408"/>
        <dbReference type="EC" id="3.1.4.46"/>
    </reaction>
</comment>
<dbReference type="InterPro" id="IPR030395">
    <property type="entry name" value="GP_PDE_dom"/>
</dbReference>
<gene>
    <name evidence="11" type="ORF">LLUT_LOCUS18508</name>
</gene>
<protein>
    <recommendedName>
        <fullName evidence="2">glycerophosphodiester phosphodiesterase</fullName>
        <ecNumber evidence="2">3.1.4.46</ecNumber>
    </recommendedName>
</protein>
<evidence type="ECO:0000313" key="11">
    <source>
        <dbReference type="EMBL" id="CAL0317448.1"/>
    </source>
</evidence>
<dbReference type="EMBL" id="CAXHTB010000013">
    <property type="protein sequence ID" value="CAL0317448.1"/>
    <property type="molecule type" value="Genomic_DNA"/>
</dbReference>
<dbReference type="FunFam" id="3.20.20.190:FF:000013">
    <property type="entry name" value="Glycerophosphodiester phosphodiesterase GDPDL3"/>
    <property type="match status" value="1"/>
</dbReference>